<evidence type="ECO:0000259" key="1">
    <source>
        <dbReference type="Pfam" id="PF13154"/>
    </source>
</evidence>
<proteinExistence type="predicted"/>
<organism evidence="2 3">
    <name type="scientific">Nitrobacter winogradskyi</name>
    <name type="common">Nitrobacter agilis</name>
    <dbReference type="NCBI Taxonomy" id="913"/>
    <lineage>
        <taxon>Bacteria</taxon>
        <taxon>Pseudomonadati</taxon>
        <taxon>Pseudomonadota</taxon>
        <taxon>Alphaproteobacteria</taxon>
        <taxon>Hyphomicrobiales</taxon>
        <taxon>Nitrobacteraceae</taxon>
        <taxon>Nitrobacter</taxon>
    </lineage>
</organism>
<dbReference type="InterPro" id="IPR017041">
    <property type="entry name" value="UCP036054"/>
</dbReference>
<reference evidence="2 3" key="1">
    <citation type="submission" date="2019-06" db="EMBL/GenBank/DDBJ databases">
        <title>Whole genome shotgun sequence of Nitrobacter winogradskyi NBRC 14297.</title>
        <authorList>
            <person name="Hosoyama A."/>
            <person name="Uohara A."/>
            <person name="Ohji S."/>
            <person name="Ichikawa N."/>
        </authorList>
    </citation>
    <scope>NUCLEOTIDE SEQUENCE [LARGE SCALE GENOMIC DNA]</scope>
    <source>
        <strain evidence="2 3">NBRC 14297</strain>
    </source>
</reference>
<gene>
    <name evidence="2" type="ORF">NWI01_12190</name>
</gene>
<dbReference type="PIRSF" id="PIRSF036054">
    <property type="entry name" value="UCP036054"/>
    <property type="match status" value="1"/>
</dbReference>
<dbReference type="Proteomes" id="UP000318825">
    <property type="component" value="Unassembled WGS sequence"/>
</dbReference>
<protein>
    <recommendedName>
        <fullName evidence="1">DUF3991 domain-containing protein</fullName>
    </recommendedName>
</protein>
<dbReference type="SUPFAM" id="SSF56731">
    <property type="entry name" value="DNA primase core"/>
    <property type="match status" value="1"/>
</dbReference>
<name>A0A4Y3W8H7_NITWI</name>
<accession>A0A4Y3W8H7</accession>
<dbReference type="CDD" id="cd00188">
    <property type="entry name" value="TOPRIM"/>
    <property type="match status" value="1"/>
</dbReference>
<feature type="domain" description="DUF3991" evidence="1">
    <location>
        <begin position="131"/>
        <end position="199"/>
    </location>
</feature>
<dbReference type="Pfam" id="PF13154">
    <property type="entry name" value="DUF3991"/>
    <property type="match status" value="1"/>
</dbReference>
<sequence>MVKSMEKSEIEELRDRVGCAALLEDDGWKVDVKESTRRAVKYRRDAKIVIVIHDGRGWFDPLSTAKGDVFDLAEHLGAHGFPEASARVAALVGFVPEAPAWERQSRPAPVHSVADRWGRRARPRPGSATWRYLTEERGIPESIVATAVQQDLLREGPHGSMWAAHRNGDGALLGWEERGRQWRGFATGGDKELLRFGPSAAPRICVTEAAIDAMSLAAIQVLRPDTLYVSTGGGWSPASEKAIRRLAERRGTRLVAATDNNRQGDVYADRIRAIAEETGAGYARSRPRAGDWNDDLKTLLARIESEPLAKAG</sequence>
<comment type="caution">
    <text evidence="2">The sequence shown here is derived from an EMBL/GenBank/DDBJ whole genome shotgun (WGS) entry which is preliminary data.</text>
</comment>
<dbReference type="Pfam" id="PF13155">
    <property type="entry name" value="Toprim_2"/>
    <property type="match status" value="1"/>
</dbReference>
<dbReference type="AlphaFoldDB" id="A0A4Y3W8H7"/>
<evidence type="ECO:0000313" key="3">
    <source>
        <dbReference type="Proteomes" id="UP000318825"/>
    </source>
</evidence>
<dbReference type="InterPro" id="IPR025054">
    <property type="entry name" value="DUF3991"/>
</dbReference>
<evidence type="ECO:0000313" key="2">
    <source>
        <dbReference type="EMBL" id="GEC15327.1"/>
    </source>
</evidence>
<dbReference type="EMBL" id="BJNF01000029">
    <property type="protein sequence ID" value="GEC15327.1"/>
    <property type="molecule type" value="Genomic_DNA"/>
</dbReference>
<dbReference type="Gene3D" id="3.40.1360.10">
    <property type="match status" value="1"/>
</dbReference>